<reference evidence="6" key="1">
    <citation type="submission" date="2015-10" db="EMBL/GenBank/DDBJ databases">
        <authorList>
            <person name="Devillers H."/>
        </authorList>
    </citation>
    <scope>NUCLEOTIDE SEQUENCE [LARGE SCALE GENOMIC DNA]</scope>
</reference>
<evidence type="ECO:0000313" key="5">
    <source>
        <dbReference type="EMBL" id="CUS23649.1"/>
    </source>
</evidence>
<dbReference type="Proteomes" id="UP000236544">
    <property type="component" value="Unassembled WGS sequence"/>
</dbReference>
<name>A0A0P1KUT5_9SACH</name>
<dbReference type="InterPro" id="IPR043136">
    <property type="entry name" value="B30.2/SPRY_sf"/>
</dbReference>
<dbReference type="InterPro" id="IPR037353">
    <property type="entry name" value="ASH2"/>
</dbReference>
<comment type="similarity">
    <text evidence="3">Belongs to the cclA family.</text>
</comment>
<evidence type="ECO:0000313" key="6">
    <source>
        <dbReference type="Proteomes" id="UP000236544"/>
    </source>
</evidence>
<dbReference type="AlphaFoldDB" id="A0A0P1KUT5"/>
<proteinExistence type="inferred from homology"/>
<evidence type="ECO:0000259" key="4">
    <source>
        <dbReference type="SMART" id="SM00449"/>
    </source>
</evidence>
<dbReference type="SMART" id="SM00449">
    <property type="entry name" value="SPRY"/>
    <property type="match status" value="1"/>
</dbReference>
<dbReference type="InterPro" id="IPR013320">
    <property type="entry name" value="ConA-like_dom_sf"/>
</dbReference>
<evidence type="ECO:0000256" key="1">
    <source>
        <dbReference type="ARBA" id="ARBA00004123"/>
    </source>
</evidence>
<dbReference type="GO" id="GO:0000976">
    <property type="term" value="F:transcription cis-regulatory region binding"/>
    <property type="evidence" value="ECO:0007669"/>
    <property type="project" value="TreeGrafter"/>
</dbReference>
<dbReference type="PANTHER" id="PTHR10598">
    <property type="entry name" value="SET1/ASH2 HISTONE METHYLTRANSFERASE COMPLEX SUBUNIT ASH2"/>
    <property type="match status" value="1"/>
</dbReference>
<feature type="domain" description="SPRY" evidence="4">
    <location>
        <begin position="117"/>
        <end position="362"/>
    </location>
</feature>
<dbReference type="GO" id="GO:0048188">
    <property type="term" value="C:Set1C/COMPASS complex"/>
    <property type="evidence" value="ECO:0007669"/>
    <property type="project" value="InterPro"/>
</dbReference>
<dbReference type="Gene3D" id="2.60.120.920">
    <property type="match status" value="1"/>
</dbReference>
<organism evidence="5 6">
    <name type="scientific">Lachancea quebecensis</name>
    <dbReference type="NCBI Taxonomy" id="1654605"/>
    <lineage>
        <taxon>Eukaryota</taxon>
        <taxon>Fungi</taxon>
        <taxon>Dikarya</taxon>
        <taxon>Ascomycota</taxon>
        <taxon>Saccharomycotina</taxon>
        <taxon>Saccharomycetes</taxon>
        <taxon>Saccharomycetales</taxon>
        <taxon>Saccharomycetaceae</taxon>
        <taxon>Lachancea</taxon>
    </lineage>
</organism>
<accession>A0A0P1KUT5</accession>
<comment type="subcellular location">
    <subcellularLocation>
        <location evidence="1">Nucleus</location>
    </subcellularLocation>
</comment>
<dbReference type="PANTHER" id="PTHR10598:SF0">
    <property type="entry name" value="SET1_ASH2 HISTONE METHYLTRANSFERASE COMPLEX SUBUNIT ASH2"/>
    <property type="match status" value="1"/>
</dbReference>
<dbReference type="EMBL" id="LN890568">
    <property type="protein sequence ID" value="CUS23649.1"/>
    <property type="molecule type" value="Genomic_DNA"/>
</dbReference>
<protein>
    <submittedName>
        <fullName evidence="5">LAQU0S11e01134g1_1</fullName>
    </submittedName>
</protein>
<evidence type="ECO:0000256" key="3">
    <source>
        <dbReference type="ARBA" id="ARBA00038149"/>
    </source>
</evidence>
<gene>
    <name evidence="5" type="ORF">LAQU0_S11e01134g</name>
</gene>
<sequence length="460" mass="52282">MKITTIPYQPDTDFAYQGEDQCQERPQLPSFLELSGGLVKPEDIPLNRRNFIYTPCSANVLFPELKYSTTEYPFELAGLNYTDRADDLCLAGGSNDTVAVQEYLGWRTGRCDACIKEGTVYWEVEILNGGVPDSQEADSLKLVKDKLNSTPHVRVGVSRREASLEAPVGFDAYGYGIRDFCLESVHDGKLQQTLPASQIKAGDRLGFLLHLPSIQDQVIQAQSYTKFKIDALSSYDANASSSASANIDGPLRKKAKKLNREFQKELLREQEHSNVVRDQIAIRYKNQLFFEATDYVKTTKPEYYTSDRRERHDYYTLKDSYLKVFLNGKELGTAFEKLNPFLPPFSEIKYNEKLNFNYWKNEAGFGDADNLKLGKDAIRKKSILRNKYVNNGRLGYYATVSCFNGGSGRLITSVDDMHHWNNMNTSVPDVKTLQDVFEEQVAEDVVWDIIDEVEAEVLCR</sequence>
<dbReference type="OrthoDB" id="10266026at2759"/>
<dbReference type="InterPro" id="IPR003877">
    <property type="entry name" value="SPRY_dom"/>
</dbReference>
<dbReference type="SUPFAM" id="SSF49899">
    <property type="entry name" value="Concanavalin A-like lectins/glucanases"/>
    <property type="match status" value="1"/>
</dbReference>
<keyword evidence="2" id="KW-0539">Nucleus</keyword>
<dbReference type="CDD" id="cd12872">
    <property type="entry name" value="SPRY_Ash2"/>
    <property type="match status" value="1"/>
</dbReference>
<evidence type="ECO:0000256" key="2">
    <source>
        <dbReference type="ARBA" id="ARBA00023242"/>
    </source>
</evidence>
<keyword evidence="6" id="KW-1185">Reference proteome</keyword>